<dbReference type="AlphaFoldDB" id="A0A7S7NUP6"/>
<dbReference type="EMBL" id="CP063849">
    <property type="protein sequence ID" value="QOY90073.1"/>
    <property type="molecule type" value="Genomic_DNA"/>
</dbReference>
<dbReference type="SUPFAM" id="SSF56784">
    <property type="entry name" value="HAD-like"/>
    <property type="match status" value="1"/>
</dbReference>
<evidence type="ECO:0000256" key="8">
    <source>
        <dbReference type="ARBA" id="ARBA00022801"/>
    </source>
</evidence>
<evidence type="ECO:0000313" key="13">
    <source>
        <dbReference type="EMBL" id="QOY90073.1"/>
    </source>
</evidence>
<evidence type="ECO:0000256" key="6">
    <source>
        <dbReference type="ARBA" id="ARBA00020092"/>
    </source>
</evidence>
<keyword evidence="8 13" id="KW-0378">Hydrolase</keyword>
<evidence type="ECO:0000256" key="12">
    <source>
        <dbReference type="PIRSR" id="PIRSR006118-2"/>
    </source>
</evidence>
<keyword evidence="9 12" id="KW-0460">Magnesium</keyword>
<reference evidence="13 14" key="1">
    <citation type="submission" date="2020-10" db="EMBL/GenBank/DDBJ databases">
        <title>Complete genome sequence of Paludibaculum fermentans P105T, a facultatively anaerobic acidobacterium capable of dissimilatory Fe(III) reduction.</title>
        <authorList>
            <person name="Dedysh S.N."/>
            <person name="Beletsky A.V."/>
            <person name="Kulichevskaya I.S."/>
            <person name="Mardanov A.V."/>
            <person name="Ravin N.V."/>
        </authorList>
    </citation>
    <scope>NUCLEOTIDE SEQUENCE [LARGE SCALE GENOMIC DNA]</scope>
    <source>
        <strain evidence="13 14">P105</strain>
    </source>
</reference>
<dbReference type="SFLD" id="SFLDG01136">
    <property type="entry name" value="C1.6:_Phosphoserine_Phosphatas"/>
    <property type="match status" value="1"/>
</dbReference>
<dbReference type="SFLD" id="SFLDG01138">
    <property type="entry name" value="C1.6.2:_Deoxy-d-mannose-octulo"/>
    <property type="match status" value="1"/>
</dbReference>
<feature type="binding site" evidence="12">
    <location>
        <position position="119"/>
    </location>
    <ligand>
        <name>Mg(2+)</name>
        <dbReference type="ChEBI" id="CHEBI:18420"/>
    </ligand>
</feature>
<dbReference type="InterPro" id="IPR050793">
    <property type="entry name" value="CMP-NeuNAc_synthase"/>
</dbReference>
<evidence type="ECO:0000256" key="5">
    <source>
        <dbReference type="ARBA" id="ARBA00013066"/>
    </source>
</evidence>
<feature type="binding site" evidence="12">
    <location>
        <position position="24"/>
    </location>
    <ligand>
        <name>substrate</name>
    </ligand>
</feature>
<dbReference type="Gene3D" id="3.40.50.1000">
    <property type="entry name" value="HAD superfamily/HAD-like"/>
    <property type="match status" value="1"/>
</dbReference>
<sequence>MPPVVTPDVRERAAKIKLVLMDVDGVLTDGKYFHVPNPAGGLFEVKLFDSQDGIALQWLYRTGIKTGLISGRDAQATAERARSSHMTYCYMGNTEKLPIFHEILADSGLTPDQIAYLGDDLTDAILMKRVGLAVAVGNATPEVKGCAHYVTKAVGGSGALREATEVILDAQGQWEGILRHYEVIA</sequence>
<dbReference type="RefSeq" id="WP_194451735.1">
    <property type="nucleotide sequence ID" value="NZ_CP063849.1"/>
</dbReference>
<gene>
    <name evidence="13" type="ORF">IRI77_08995</name>
</gene>
<evidence type="ECO:0000256" key="4">
    <source>
        <dbReference type="ARBA" id="ARBA00011881"/>
    </source>
</evidence>
<dbReference type="SFLD" id="SFLDS00003">
    <property type="entry name" value="Haloacid_Dehalogenase"/>
    <property type="match status" value="1"/>
</dbReference>
<dbReference type="GO" id="GO:0019143">
    <property type="term" value="F:3-deoxy-manno-octulosonate-8-phosphatase activity"/>
    <property type="evidence" value="ECO:0007669"/>
    <property type="project" value="UniProtKB-EC"/>
</dbReference>
<organism evidence="13 14">
    <name type="scientific">Paludibaculum fermentans</name>
    <dbReference type="NCBI Taxonomy" id="1473598"/>
    <lineage>
        <taxon>Bacteria</taxon>
        <taxon>Pseudomonadati</taxon>
        <taxon>Acidobacteriota</taxon>
        <taxon>Terriglobia</taxon>
        <taxon>Bryobacterales</taxon>
        <taxon>Bryobacteraceae</taxon>
        <taxon>Paludibaculum</taxon>
    </lineage>
</organism>
<feature type="binding site" evidence="12">
    <location>
        <position position="22"/>
    </location>
    <ligand>
        <name>Mg(2+)</name>
        <dbReference type="ChEBI" id="CHEBI:18420"/>
    </ligand>
</feature>
<protein>
    <recommendedName>
        <fullName evidence="6">3-deoxy-D-manno-octulosonate 8-phosphate phosphatase KdsC</fullName>
        <ecNumber evidence="5">3.1.3.45</ecNumber>
    </recommendedName>
    <alternativeName>
        <fullName evidence="11">KDO 8-P phosphatase</fullName>
    </alternativeName>
</protein>
<dbReference type="Proteomes" id="UP000593892">
    <property type="component" value="Chromosome"/>
</dbReference>
<evidence type="ECO:0000313" key="14">
    <source>
        <dbReference type="Proteomes" id="UP000593892"/>
    </source>
</evidence>
<dbReference type="Pfam" id="PF08282">
    <property type="entry name" value="Hydrolase_3"/>
    <property type="match status" value="1"/>
</dbReference>
<comment type="catalytic activity">
    <reaction evidence="1">
        <text>3-deoxy-alpha-D-manno-2-octulosonate-8-phosphate + H2O = 3-deoxy-alpha-D-manno-oct-2-ulosonate + phosphate</text>
        <dbReference type="Rhea" id="RHEA:11500"/>
        <dbReference type="ChEBI" id="CHEBI:15377"/>
        <dbReference type="ChEBI" id="CHEBI:43474"/>
        <dbReference type="ChEBI" id="CHEBI:85985"/>
        <dbReference type="ChEBI" id="CHEBI:85986"/>
        <dbReference type="EC" id="3.1.3.45"/>
    </reaction>
</comment>
<evidence type="ECO:0000256" key="9">
    <source>
        <dbReference type="ARBA" id="ARBA00022842"/>
    </source>
</evidence>
<evidence type="ECO:0000256" key="11">
    <source>
        <dbReference type="ARBA" id="ARBA00031051"/>
    </source>
</evidence>
<dbReference type="EC" id="3.1.3.45" evidence="5"/>
<evidence type="ECO:0000256" key="7">
    <source>
        <dbReference type="ARBA" id="ARBA00022723"/>
    </source>
</evidence>
<comment type="subunit">
    <text evidence="4">Homotetramer.</text>
</comment>
<dbReference type="NCBIfam" id="TIGR01670">
    <property type="entry name" value="KdsC-phosphatas"/>
    <property type="match status" value="1"/>
</dbReference>
<dbReference type="PANTHER" id="PTHR21485:SF6">
    <property type="entry name" value="N-ACYLNEURAMINATE CYTIDYLYLTRANSFERASE-RELATED"/>
    <property type="match status" value="1"/>
</dbReference>
<comment type="cofactor">
    <cofactor evidence="2 12">
        <name>Mg(2+)</name>
        <dbReference type="ChEBI" id="CHEBI:18420"/>
    </cofactor>
</comment>
<dbReference type="GO" id="GO:0046872">
    <property type="term" value="F:metal ion binding"/>
    <property type="evidence" value="ECO:0007669"/>
    <property type="project" value="UniProtKB-KW"/>
</dbReference>
<dbReference type="PIRSF" id="PIRSF006118">
    <property type="entry name" value="KDO8-P_Ptase"/>
    <property type="match status" value="1"/>
</dbReference>
<dbReference type="InterPro" id="IPR010023">
    <property type="entry name" value="KdsC_fam"/>
</dbReference>
<comment type="similarity">
    <text evidence="3">Belongs to the KdsC family.</text>
</comment>
<keyword evidence="7 12" id="KW-0479">Metal-binding</keyword>
<evidence type="ECO:0000256" key="2">
    <source>
        <dbReference type="ARBA" id="ARBA00001946"/>
    </source>
</evidence>
<proteinExistence type="inferred from homology"/>
<dbReference type="PANTHER" id="PTHR21485">
    <property type="entry name" value="HAD SUPERFAMILY MEMBERS CMAS AND KDSC"/>
    <property type="match status" value="1"/>
</dbReference>
<keyword evidence="14" id="KW-1185">Reference proteome</keyword>
<name>A0A7S7NUP6_PALFE</name>
<dbReference type="KEGG" id="pfer:IRI77_08995"/>
<evidence type="ECO:0000256" key="3">
    <source>
        <dbReference type="ARBA" id="ARBA00005893"/>
    </source>
</evidence>
<evidence type="ECO:0000256" key="1">
    <source>
        <dbReference type="ARBA" id="ARBA00000898"/>
    </source>
</evidence>
<dbReference type="InterPro" id="IPR036412">
    <property type="entry name" value="HAD-like_sf"/>
</dbReference>
<keyword evidence="10" id="KW-0448">Lipopolysaccharide biosynthesis</keyword>
<dbReference type="GO" id="GO:0009103">
    <property type="term" value="P:lipopolysaccharide biosynthetic process"/>
    <property type="evidence" value="ECO:0007669"/>
    <property type="project" value="UniProtKB-KW"/>
</dbReference>
<dbReference type="GO" id="GO:0008781">
    <property type="term" value="F:N-acylneuraminate cytidylyltransferase activity"/>
    <property type="evidence" value="ECO:0007669"/>
    <property type="project" value="TreeGrafter"/>
</dbReference>
<accession>A0A7S7NUP6</accession>
<evidence type="ECO:0000256" key="10">
    <source>
        <dbReference type="ARBA" id="ARBA00022985"/>
    </source>
</evidence>
<dbReference type="InterPro" id="IPR023214">
    <property type="entry name" value="HAD_sf"/>
</dbReference>
<dbReference type="FunFam" id="3.40.50.1000:FF:000029">
    <property type="entry name" value="3-deoxy-D-manno-octulosonate 8-phosphate phosphatase KdsC"/>
    <property type="match status" value="1"/>
</dbReference>